<protein>
    <submittedName>
        <fullName evidence="6">Serine hydrolase</fullName>
    </submittedName>
</protein>
<evidence type="ECO:0000259" key="5">
    <source>
        <dbReference type="Pfam" id="PF11954"/>
    </source>
</evidence>
<proteinExistence type="predicted"/>
<dbReference type="PANTHER" id="PTHR46825">
    <property type="entry name" value="D-ALANYL-D-ALANINE-CARBOXYPEPTIDASE/ENDOPEPTIDASE AMPH"/>
    <property type="match status" value="1"/>
</dbReference>
<name>A0A7K1U8K5_9BACT</name>
<keyword evidence="6" id="KW-0378">Hydrolase</keyword>
<evidence type="ECO:0000259" key="4">
    <source>
        <dbReference type="Pfam" id="PF00144"/>
    </source>
</evidence>
<gene>
    <name evidence="6" type="ORF">GO493_20640</name>
</gene>
<keyword evidence="7" id="KW-1185">Reference proteome</keyword>
<dbReference type="InterPro" id="IPR012338">
    <property type="entry name" value="Beta-lactam/transpept-like"/>
</dbReference>
<dbReference type="AlphaFoldDB" id="A0A7K1U8K5"/>
<dbReference type="RefSeq" id="WP_157308132.1">
    <property type="nucleotide sequence ID" value="NZ_WRXN01000010.1"/>
</dbReference>
<dbReference type="GO" id="GO:0016020">
    <property type="term" value="C:membrane"/>
    <property type="evidence" value="ECO:0007669"/>
    <property type="project" value="UniProtKB-SubCell"/>
</dbReference>
<feature type="chain" id="PRO_5029720589" evidence="3">
    <location>
        <begin position="19"/>
        <end position="444"/>
    </location>
</feature>
<dbReference type="InterPro" id="IPR001466">
    <property type="entry name" value="Beta-lactam-related"/>
</dbReference>
<organism evidence="6 7">
    <name type="scientific">Chitinophaga tropicalis</name>
    <dbReference type="NCBI Taxonomy" id="2683588"/>
    <lineage>
        <taxon>Bacteria</taxon>
        <taxon>Pseudomonadati</taxon>
        <taxon>Bacteroidota</taxon>
        <taxon>Chitinophagia</taxon>
        <taxon>Chitinophagales</taxon>
        <taxon>Chitinophagaceae</taxon>
        <taxon>Chitinophaga</taxon>
    </lineage>
</organism>
<dbReference type="Gene3D" id="3.40.710.10">
    <property type="entry name" value="DD-peptidase/beta-lactamase superfamily"/>
    <property type="match status" value="1"/>
</dbReference>
<dbReference type="Pfam" id="PF11954">
    <property type="entry name" value="DUF3471"/>
    <property type="match status" value="1"/>
</dbReference>
<sequence>MKRLFSLFLMGIFACAHGQNTYAKLDTLLNAYTTTYKFNGTALIAKNGKIILNKGYGYRHVEDSTKNTENSIFQIGSVTKQFTAVIILKLQDEKKLNIQDKASKYFPDYPQADSFTIAQLMAHTAGVYNYTSDRDFMQNEVTKYASREKIFNIIRNKQLQFKPGTDWAYSNSGYMLLGYIIEDVTHKPYYQVVRDYIFTPLHMDHSGFDFTHLVNKDKATGYFKLTETGSTASTIVDSSVSFAAGAIYSTTADLYKWHQALQHYKIIPKATLEQAYTPVLHKYGYGLDIDSTQGKRMISHTGGIHGFTSILTRIPEDDVCVILLNNAPGGLNKLSNSIVAALYDQPYDIPRTRQAISVSEDVLKQYVGEYELRPGFTIVFTVKDGALIGQPTKQDPAQLYAEKEDYFFLKVVDAQVKFTRNEKNEVDGMVLYQNDNETKGKKIK</sequence>
<dbReference type="PANTHER" id="PTHR46825:SF11">
    <property type="entry name" value="PENICILLIN-BINDING PROTEIN 4"/>
    <property type="match status" value="1"/>
</dbReference>
<feature type="domain" description="Peptidase S12 Pab87-related C-terminal" evidence="5">
    <location>
        <begin position="353"/>
        <end position="437"/>
    </location>
</feature>
<evidence type="ECO:0000256" key="1">
    <source>
        <dbReference type="ARBA" id="ARBA00004370"/>
    </source>
</evidence>
<dbReference type="GO" id="GO:0016787">
    <property type="term" value="F:hydrolase activity"/>
    <property type="evidence" value="ECO:0007669"/>
    <property type="project" value="UniProtKB-KW"/>
</dbReference>
<evidence type="ECO:0000313" key="6">
    <source>
        <dbReference type="EMBL" id="MVT10691.1"/>
    </source>
</evidence>
<reference evidence="6 7" key="1">
    <citation type="submission" date="2019-12" db="EMBL/GenBank/DDBJ databases">
        <title>Chitinophaga sp. strain ysch24 (GDMCC 1.1355), whole genome shotgun sequence.</title>
        <authorList>
            <person name="Zhang X."/>
        </authorList>
    </citation>
    <scope>NUCLEOTIDE SEQUENCE [LARGE SCALE GENOMIC DNA]</scope>
    <source>
        <strain evidence="7">ysch24</strain>
    </source>
</reference>
<feature type="signal peptide" evidence="3">
    <location>
        <begin position="1"/>
        <end position="18"/>
    </location>
</feature>
<keyword evidence="2" id="KW-0472">Membrane</keyword>
<dbReference type="PROSITE" id="PS51257">
    <property type="entry name" value="PROKAR_LIPOPROTEIN"/>
    <property type="match status" value="1"/>
</dbReference>
<evidence type="ECO:0000256" key="3">
    <source>
        <dbReference type="SAM" id="SignalP"/>
    </source>
</evidence>
<evidence type="ECO:0000256" key="2">
    <source>
        <dbReference type="ARBA" id="ARBA00023136"/>
    </source>
</evidence>
<dbReference type="InterPro" id="IPR050491">
    <property type="entry name" value="AmpC-like"/>
</dbReference>
<accession>A0A7K1U8K5</accession>
<keyword evidence="3" id="KW-0732">Signal</keyword>
<evidence type="ECO:0000313" key="7">
    <source>
        <dbReference type="Proteomes" id="UP000461730"/>
    </source>
</evidence>
<feature type="domain" description="Beta-lactamase-related" evidence="4">
    <location>
        <begin position="26"/>
        <end position="330"/>
    </location>
</feature>
<comment type="subcellular location">
    <subcellularLocation>
        <location evidence="1">Membrane</location>
    </subcellularLocation>
</comment>
<dbReference type="InterPro" id="IPR021860">
    <property type="entry name" value="Peptidase_S12_Pab87-rel_C"/>
</dbReference>
<dbReference type="Proteomes" id="UP000461730">
    <property type="component" value="Unassembled WGS sequence"/>
</dbReference>
<dbReference type="Pfam" id="PF00144">
    <property type="entry name" value="Beta-lactamase"/>
    <property type="match status" value="1"/>
</dbReference>
<dbReference type="SUPFAM" id="SSF56601">
    <property type="entry name" value="beta-lactamase/transpeptidase-like"/>
    <property type="match status" value="1"/>
</dbReference>
<comment type="caution">
    <text evidence="6">The sequence shown here is derived from an EMBL/GenBank/DDBJ whole genome shotgun (WGS) entry which is preliminary data.</text>
</comment>
<dbReference type="EMBL" id="WRXN01000010">
    <property type="protein sequence ID" value="MVT10691.1"/>
    <property type="molecule type" value="Genomic_DNA"/>
</dbReference>